<organism evidence="3 4">
    <name type="scientific">Micromonospora palomenae</name>
    <dbReference type="NCBI Taxonomy" id="1461247"/>
    <lineage>
        <taxon>Bacteria</taxon>
        <taxon>Bacillati</taxon>
        <taxon>Actinomycetota</taxon>
        <taxon>Actinomycetes</taxon>
        <taxon>Micromonosporales</taxon>
        <taxon>Micromonosporaceae</taxon>
        <taxon>Micromonospora</taxon>
    </lineage>
</organism>
<evidence type="ECO:0000259" key="2">
    <source>
        <dbReference type="Pfam" id="PF12439"/>
    </source>
</evidence>
<dbReference type="GO" id="GO:0004135">
    <property type="term" value="F:amylo-alpha-1,6-glucosidase activity"/>
    <property type="evidence" value="ECO:0007669"/>
    <property type="project" value="InterPro"/>
</dbReference>
<dbReference type="Gene3D" id="1.50.10.10">
    <property type="match status" value="1"/>
</dbReference>
<accession>A0A561WSX8</accession>
<sequence>MIEIGFGPQVCGELAGGATREWLVTDGLGGYAMGTVSGLRTRRYHGLLVVAGETPASRRVGLVSLDPAVTLPSGARVRLGAHEWSSGVVDPRGFELLERFELVDGLPRWRWRIGDVVIERELAMTHGRPGVAVVHRLVAGGPVRLELSAACTWRDTHGERRADGPAPRMEPVDGGAVVEGSFRLAGPDWTPEGQWWLGVHHREEAARGLHPEEDLWYAGRFAGALDRPGDTVSVLAWAGDLADEPPPATEVVAAARRRHRAVVAAAKPADPVEATLTLAADAFVVRTGTGPDVVAGYPWFGAWSRDTMTSYEGLFLCTGRADEGRALLRSYAATLSEGMLSNTADTGRVEYNTVDATLWFLHAVSRHVTLTGDTDLADELLPALHGVVEAHLAGTRYGIAVDPADGLLTQGGIPGTALTWMDARVYGVPVTPRTGKPVEVNALWVNGLAGLAELTELAGRDAAELWRLHARAREAFGKRFPSPAGWLHDVVDAPAPAYPLGGAAYHDDDLLRPNQLLAWSLPYAPLEPDPAVLRRVAAGLFTPLGPRSLSPDSPDFAARHRGGPAERDTAYHQGTVWPWLIGPFVDAYRKAGLATDDLLVGLEGHLGDYGLGSVSETADGTPPHAATGCPFQAWSVAELLRVRRPR</sequence>
<dbReference type="AlphaFoldDB" id="A0A561WSX8"/>
<dbReference type="InterPro" id="IPR008928">
    <property type="entry name" value="6-hairpin_glycosidase_sf"/>
</dbReference>
<dbReference type="InterPro" id="IPR010401">
    <property type="entry name" value="AGL/Gdb1"/>
</dbReference>
<dbReference type="SUPFAM" id="SSF48208">
    <property type="entry name" value="Six-hairpin glycosidases"/>
    <property type="match status" value="1"/>
</dbReference>
<dbReference type="Proteomes" id="UP000319927">
    <property type="component" value="Unassembled WGS sequence"/>
</dbReference>
<dbReference type="PANTHER" id="PTHR10569">
    <property type="entry name" value="GLYCOGEN DEBRANCHING ENZYME"/>
    <property type="match status" value="1"/>
</dbReference>
<dbReference type="PANTHER" id="PTHR10569:SF2">
    <property type="entry name" value="GLYCOGEN DEBRANCHING ENZYME"/>
    <property type="match status" value="1"/>
</dbReference>
<feature type="domain" description="Glycogen debranching enzyme C-terminal" evidence="1">
    <location>
        <begin position="279"/>
        <end position="641"/>
    </location>
</feature>
<evidence type="ECO:0000259" key="1">
    <source>
        <dbReference type="Pfam" id="PF06202"/>
    </source>
</evidence>
<gene>
    <name evidence="3" type="ORF">FHX75_1197</name>
</gene>
<dbReference type="OrthoDB" id="9761875at2"/>
<name>A0A561WSX8_9ACTN</name>
<evidence type="ECO:0000313" key="3">
    <source>
        <dbReference type="EMBL" id="TWG26963.1"/>
    </source>
</evidence>
<dbReference type="RefSeq" id="WP_154936123.1">
    <property type="nucleotide sequence ID" value="NZ_VIXA01000001.1"/>
</dbReference>
<comment type="caution">
    <text evidence="3">The sequence shown here is derived from an EMBL/GenBank/DDBJ whole genome shotgun (WGS) entry which is preliminary data.</text>
</comment>
<keyword evidence="4" id="KW-1185">Reference proteome</keyword>
<feature type="domain" description="Glycogen debranching enzyme bacterial and archaeal type N-terminal" evidence="2">
    <location>
        <begin position="20"/>
        <end position="225"/>
    </location>
</feature>
<dbReference type="InterPro" id="IPR012341">
    <property type="entry name" value="6hp_glycosidase-like_sf"/>
</dbReference>
<dbReference type="InterPro" id="IPR032790">
    <property type="entry name" value="GDE_C"/>
</dbReference>
<dbReference type="GO" id="GO:0005980">
    <property type="term" value="P:glycogen catabolic process"/>
    <property type="evidence" value="ECO:0007669"/>
    <property type="project" value="InterPro"/>
</dbReference>
<proteinExistence type="predicted"/>
<dbReference type="GO" id="GO:0004134">
    <property type="term" value="F:4-alpha-glucanotransferase activity"/>
    <property type="evidence" value="ECO:0007669"/>
    <property type="project" value="InterPro"/>
</dbReference>
<evidence type="ECO:0000313" key="4">
    <source>
        <dbReference type="Proteomes" id="UP000319927"/>
    </source>
</evidence>
<reference evidence="3 4" key="1">
    <citation type="submission" date="2019-06" db="EMBL/GenBank/DDBJ databases">
        <title>Sequencing the genomes of 1000 actinobacteria strains.</title>
        <authorList>
            <person name="Klenk H.-P."/>
        </authorList>
    </citation>
    <scope>NUCLEOTIDE SEQUENCE [LARGE SCALE GENOMIC DNA]</scope>
    <source>
        <strain evidence="3 4">DSM 102131</strain>
    </source>
</reference>
<dbReference type="Pfam" id="PF12439">
    <property type="entry name" value="GDE_N"/>
    <property type="match status" value="1"/>
</dbReference>
<dbReference type="Pfam" id="PF06202">
    <property type="entry name" value="GDE_C"/>
    <property type="match status" value="1"/>
</dbReference>
<dbReference type="EMBL" id="VIXA01000001">
    <property type="protein sequence ID" value="TWG26963.1"/>
    <property type="molecule type" value="Genomic_DNA"/>
</dbReference>
<protein>
    <submittedName>
        <fullName evidence="3">Putative glycogen debranching enzyme</fullName>
    </submittedName>
</protein>
<dbReference type="InterPro" id="IPR024742">
    <property type="entry name" value="Glycogen_debranch_N"/>
</dbReference>